<evidence type="ECO:0000256" key="6">
    <source>
        <dbReference type="ARBA" id="ARBA00022989"/>
    </source>
</evidence>
<keyword evidence="4" id="KW-0812">Transmembrane</keyword>
<dbReference type="InterPro" id="IPR036396">
    <property type="entry name" value="Cyt_P450_sf"/>
</dbReference>
<comment type="cofactor">
    <cofactor evidence="11">
        <name>heme</name>
        <dbReference type="ChEBI" id="CHEBI:30413"/>
    </cofactor>
</comment>
<keyword evidence="8 11" id="KW-0408">Iron</keyword>
<evidence type="ECO:0000256" key="2">
    <source>
        <dbReference type="ARBA" id="ARBA00010617"/>
    </source>
</evidence>
<dbReference type="Pfam" id="PF00067">
    <property type="entry name" value="p450"/>
    <property type="match status" value="1"/>
</dbReference>
<evidence type="ECO:0000256" key="12">
    <source>
        <dbReference type="RuleBase" id="RU000461"/>
    </source>
</evidence>
<evidence type="ECO:0000256" key="11">
    <source>
        <dbReference type="PIRSR" id="PIRSR602401-1"/>
    </source>
</evidence>
<evidence type="ECO:0000256" key="3">
    <source>
        <dbReference type="ARBA" id="ARBA00022617"/>
    </source>
</evidence>
<evidence type="ECO:0000313" key="13">
    <source>
        <dbReference type="Proteomes" id="UP000504603"/>
    </source>
</evidence>
<dbReference type="SUPFAM" id="SSF48264">
    <property type="entry name" value="Cytochrome P450"/>
    <property type="match status" value="1"/>
</dbReference>
<dbReference type="PRINTS" id="PR00385">
    <property type="entry name" value="P450"/>
</dbReference>
<keyword evidence="7 12" id="KW-0560">Oxidoreductase</keyword>
<dbReference type="AlphaFoldDB" id="A0A6J1CN53"/>
<dbReference type="GO" id="GO:0016705">
    <property type="term" value="F:oxidoreductase activity, acting on paired donors, with incorporation or reduction of molecular oxygen"/>
    <property type="evidence" value="ECO:0007669"/>
    <property type="project" value="InterPro"/>
</dbReference>
<comment type="subcellular location">
    <subcellularLocation>
        <location evidence="1">Membrane</location>
        <topology evidence="1">Single-pass membrane protein</topology>
    </subcellularLocation>
</comment>
<evidence type="ECO:0000256" key="8">
    <source>
        <dbReference type="ARBA" id="ARBA00023004"/>
    </source>
</evidence>
<dbReference type="PANTHER" id="PTHR24282:SF211">
    <property type="entry name" value="CYTOCHROME P450-RELATED"/>
    <property type="match status" value="1"/>
</dbReference>
<dbReference type="GeneID" id="111013121"/>
<dbReference type="PRINTS" id="PR00463">
    <property type="entry name" value="EP450I"/>
</dbReference>
<reference evidence="14" key="1">
    <citation type="submission" date="2025-08" db="UniProtKB">
        <authorList>
            <consortium name="RefSeq"/>
        </authorList>
    </citation>
    <scope>IDENTIFICATION</scope>
    <source>
        <strain evidence="14">OHB3-1</strain>
    </source>
</reference>
<evidence type="ECO:0000313" key="14">
    <source>
        <dbReference type="RefSeq" id="XP_022143195.1"/>
    </source>
</evidence>
<sequence length="505" mass="57911">MHSLPLTLVVSLLLTVLLKFIYSTFWLPWRIQIHFRKQGITGPRYRPITGNSADIRRLFSEAQSKPIPFHHDILCRALPFYFRWSAEYGKTFLYWFGSNPRLAISDPELIKEVLVNTGGSFRKVGFNPLSKALFGEGLVGLEGQKWATHRRIANQAFTIERVKGWAPEIVASVWNVLEKWEEMKGGMEEFELEVHEEFRRLSADVISRTAFGSNFEEGKRIFDLLEQQTHLFSQAVRSVYIPGFRFLPTKKNRERWRLEKETRESIKLLIETNSKGRENSTNLLGLLMSSYKNQNGGEERLGVEEIIDECKTFYFAGMETTAHLLTWALLLLAKHQEWQDKAREEVLHICGCKTPPMAENLSELKIISMIINETLRLYPPAVMLNRQASKRLTLRGIDIPAGTQLYMAVAAVHHDTEIWGEDANSFNPLRFGEPRKHLASFVPFSLGPRICVGQTMALVEAKIAVAMIIQRFSFVVSPTYAHAPMLFVTLQPQFGAQLLLRSLWN</sequence>
<evidence type="ECO:0000256" key="7">
    <source>
        <dbReference type="ARBA" id="ARBA00023002"/>
    </source>
</evidence>
<accession>A0A6J1CN53</accession>
<keyword evidence="3 11" id="KW-0349">Heme</keyword>
<dbReference type="GO" id="GO:0005506">
    <property type="term" value="F:iron ion binding"/>
    <property type="evidence" value="ECO:0007669"/>
    <property type="project" value="InterPro"/>
</dbReference>
<keyword evidence="9 12" id="KW-0503">Monooxygenase</keyword>
<dbReference type="InterPro" id="IPR001128">
    <property type="entry name" value="Cyt_P450"/>
</dbReference>
<name>A0A6J1CN53_MOMCH</name>
<dbReference type="InterPro" id="IPR050665">
    <property type="entry name" value="Cytochrome_P450_Monooxygen"/>
</dbReference>
<dbReference type="GO" id="GO:0004497">
    <property type="term" value="F:monooxygenase activity"/>
    <property type="evidence" value="ECO:0007669"/>
    <property type="project" value="UniProtKB-KW"/>
</dbReference>
<feature type="binding site" description="axial binding residue" evidence="11">
    <location>
        <position position="451"/>
    </location>
    <ligand>
        <name>heme</name>
        <dbReference type="ChEBI" id="CHEBI:30413"/>
    </ligand>
    <ligandPart>
        <name>Fe</name>
        <dbReference type="ChEBI" id="CHEBI:18248"/>
    </ligandPart>
</feature>
<protein>
    <submittedName>
        <fullName evidence="14">Cytochrome P450 734A1 isoform X1</fullName>
    </submittedName>
</protein>
<dbReference type="PROSITE" id="PS00086">
    <property type="entry name" value="CYTOCHROME_P450"/>
    <property type="match status" value="1"/>
</dbReference>
<dbReference type="RefSeq" id="XP_022143195.1">
    <property type="nucleotide sequence ID" value="XM_022287503.1"/>
</dbReference>
<dbReference type="Proteomes" id="UP000504603">
    <property type="component" value="Unplaced"/>
</dbReference>
<evidence type="ECO:0000256" key="1">
    <source>
        <dbReference type="ARBA" id="ARBA00004167"/>
    </source>
</evidence>
<keyword evidence="13" id="KW-1185">Reference proteome</keyword>
<gene>
    <name evidence="14" type="primary">LOC111013121</name>
</gene>
<keyword evidence="5 11" id="KW-0479">Metal-binding</keyword>
<evidence type="ECO:0000256" key="10">
    <source>
        <dbReference type="ARBA" id="ARBA00023136"/>
    </source>
</evidence>
<dbReference type="OrthoDB" id="1470350at2759"/>
<proteinExistence type="inferred from homology"/>
<dbReference type="Gene3D" id="1.10.630.10">
    <property type="entry name" value="Cytochrome P450"/>
    <property type="match status" value="1"/>
</dbReference>
<dbReference type="KEGG" id="mcha:111013121"/>
<evidence type="ECO:0000256" key="4">
    <source>
        <dbReference type="ARBA" id="ARBA00022692"/>
    </source>
</evidence>
<evidence type="ECO:0000256" key="9">
    <source>
        <dbReference type="ARBA" id="ARBA00023033"/>
    </source>
</evidence>
<dbReference type="GO" id="GO:0016020">
    <property type="term" value="C:membrane"/>
    <property type="evidence" value="ECO:0007669"/>
    <property type="project" value="UniProtKB-SubCell"/>
</dbReference>
<evidence type="ECO:0000256" key="5">
    <source>
        <dbReference type="ARBA" id="ARBA00022723"/>
    </source>
</evidence>
<comment type="similarity">
    <text evidence="2 12">Belongs to the cytochrome P450 family.</text>
</comment>
<dbReference type="GO" id="GO:0020037">
    <property type="term" value="F:heme binding"/>
    <property type="evidence" value="ECO:0007669"/>
    <property type="project" value="InterPro"/>
</dbReference>
<keyword evidence="6" id="KW-1133">Transmembrane helix</keyword>
<keyword evidence="10" id="KW-0472">Membrane</keyword>
<dbReference type="InterPro" id="IPR017972">
    <property type="entry name" value="Cyt_P450_CS"/>
</dbReference>
<organism evidence="13 14">
    <name type="scientific">Momordica charantia</name>
    <name type="common">Bitter gourd</name>
    <name type="synonym">Balsam pear</name>
    <dbReference type="NCBI Taxonomy" id="3673"/>
    <lineage>
        <taxon>Eukaryota</taxon>
        <taxon>Viridiplantae</taxon>
        <taxon>Streptophyta</taxon>
        <taxon>Embryophyta</taxon>
        <taxon>Tracheophyta</taxon>
        <taxon>Spermatophyta</taxon>
        <taxon>Magnoliopsida</taxon>
        <taxon>eudicotyledons</taxon>
        <taxon>Gunneridae</taxon>
        <taxon>Pentapetalae</taxon>
        <taxon>rosids</taxon>
        <taxon>fabids</taxon>
        <taxon>Cucurbitales</taxon>
        <taxon>Cucurbitaceae</taxon>
        <taxon>Momordiceae</taxon>
        <taxon>Momordica</taxon>
    </lineage>
</organism>
<dbReference type="InterPro" id="IPR002401">
    <property type="entry name" value="Cyt_P450_E_grp-I"/>
</dbReference>
<dbReference type="PANTHER" id="PTHR24282">
    <property type="entry name" value="CYTOCHROME P450 FAMILY MEMBER"/>
    <property type="match status" value="1"/>
</dbReference>